<feature type="compositionally biased region" description="Basic and acidic residues" evidence="10">
    <location>
        <begin position="15"/>
        <end position="28"/>
    </location>
</feature>
<dbReference type="PANTHER" id="PTHR22854">
    <property type="entry name" value="TRYPTOPHAN BIOSYNTHESIS PROTEIN"/>
    <property type="match status" value="1"/>
</dbReference>
<evidence type="ECO:0000256" key="2">
    <source>
        <dbReference type="ARBA" id="ARBA00004696"/>
    </source>
</evidence>
<evidence type="ECO:0000256" key="1">
    <source>
        <dbReference type="ARBA" id="ARBA00001633"/>
    </source>
</evidence>
<proteinExistence type="inferred from homology"/>
<keyword evidence="6 9" id="KW-0822">Tryptophan biosynthesis</keyword>
<feature type="region of interest" description="Disordered" evidence="10">
    <location>
        <begin position="15"/>
        <end position="35"/>
    </location>
</feature>
<feature type="domain" description="Indole-3-glycerol phosphate synthase" evidence="11">
    <location>
        <begin position="3"/>
        <end position="249"/>
    </location>
</feature>
<dbReference type="FunFam" id="3.20.20.70:FF:000024">
    <property type="entry name" value="Indole-3-glycerol phosphate synthase"/>
    <property type="match status" value="1"/>
</dbReference>
<comment type="pathway">
    <text evidence="2 9">Amino-acid biosynthesis; L-tryptophan biosynthesis; L-tryptophan from chorismate: step 4/5.</text>
</comment>
<dbReference type="GO" id="GO:0004425">
    <property type="term" value="F:indole-3-glycerol-phosphate synthase activity"/>
    <property type="evidence" value="ECO:0007669"/>
    <property type="project" value="UniProtKB-UniRule"/>
</dbReference>
<dbReference type="InterPro" id="IPR045186">
    <property type="entry name" value="Indole-3-glycerol_P_synth"/>
</dbReference>
<dbReference type="HAMAP" id="MF_00134_B">
    <property type="entry name" value="IGPS_B"/>
    <property type="match status" value="1"/>
</dbReference>
<evidence type="ECO:0000256" key="5">
    <source>
        <dbReference type="ARBA" id="ARBA00022793"/>
    </source>
</evidence>
<dbReference type="InterPro" id="IPR013798">
    <property type="entry name" value="Indole-3-glycerol_P_synth_dom"/>
</dbReference>
<keyword evidence="13" id="KW-1185">Reference proteome</keyword>
<dbReference type="InterPro" id="IPR011060">
    <property type="entry name" value="RibuloseP-bd_barrel"/>
</dbReference>
<dbReference type="InterPro" id="IPR001468">
    <property type="entry name" value="Indole-3-GlycerolPSynthase_CS"/>
</dbReference>
<dbReference type="Pfam" id="PF00218">
    <property type="entry name" value="IGPS"/>
    <property type="match status" value="1"/>
</dbReference>
<dbReference type="STRING" id="483218.BACPEC_00602"/>
<dbReference type="HOGENOM" id="CLU_034247_2_0_9"/>
<keyword evidence="4 9" id="KW-0028">Amino-acid biosynthesis</keyword>
<accession>B7APJ6</accession>
<keyword evidence="7 9" id="KW-0057">Aromatic amino acid biosynthesis</keyword>
<dbReference type="EC" id="4.1.1.48" evidence="9"/>
<dbReference type="AlphaFoldDB" id="B7APJ6"/>
<evidence type="ECO:0000256" key="4">
    <source>
        <dbReference type="ARBA" id="ARBA00022605"/>
    </source>
</evidence>
<dbReference type="GO" id="GO:0004640">
    <property type="term" value="F:phosphoribosylanthranilate isomerase activity"/>
    <property type="evidence" value="ECO:0007669"/>
    <property type="project" value="TreeGrafter"/>
</dbReference>
<reference evidence="12 13" key="2">
    <citation type="submission" date="2008-11" db="EMBL/GenBank/DDBJ databases">
        <authorList>
            <person name="Fulton L."/>
            <person name="Clifton S."/>
            <person name="Fulton B."/>
            <person name="Xu J."/>
            <person name="Minx P."/>
            <person name="Pepin K.H."/>
            <person name="Johnson M."/>
            <person name="Bhonagiri V."/>
            <person name="Nash W.E."/>
            <person name="Mardis E.R."/>
            <person name="Wilson R.K."/>
        </authorList>
    </citation>
    <scope>NUCLEOTIDE SEQUENCE [LARGE SCALE GENOMIC DNA]</scope>
    <source>
        <strain evidence="12 13">ATCC 43243</strain>
    </source>
</reference>
<evidence type="ECO:0000256" key="9">
    <source>
        <dbReference type="HAMAP-Rule" id="MF_00134"/>
    </source>
</evidence>
<evidence type="ECO:0000256" key="8">
    <source>
        <dbReference type="ARBA" id="ARBA00023239"/>
    </source>
</evidence>
<dbReference type="GO" id="GO:0000162">
    <property type="term" value="P:L-tryptophan biosynthetic process"/>
    <property type="evidence" value="ECO:0007669"/>
    <property type="project" value="UniProtKB-UniRule"/>
</dbReference>
<dbReference type="eggNOG" id="COG0134">
    <property type="taxonomic scope" value="Bacteria"/>
</dbReference>
<evidence type="ECO:0000256" key="3">
    <source>
        <dbReference type="ARBA" id="ARBA00008737"/>
    </source>
</evidence>
<dbReference type="UniPathway" id="UPA00035">
    <property type="reaction ID" value="UER00043"/>
</dbReference>
<reference evidence="12 13" key="1">
    <citation type="submission" date="2008-11" db="EMBL/GenBank/DDBJ databases">
        <title>Draft genome sequence of Bacteroides pectinophilus (ATCC 43243).</title>
        <authorList>
            <person name="Sudarsanam P."/>
            <person name="Ley R."/>
            <person name="Guruge J."/>
            <person name="Turnbaugh P.J."/>
            <person name="Mahowald M."/>
            <person name="Liep D."/>
            <person name="Gordon J."/>
        </authorList>
    </citation>
    <scope>NUCLEOTIDE SEQUENCE [LARGE SCALE GENOMIC DNA]</scope>
    <source>
        <strain evidence="12 13">ATCC 43243</strain>
    </source>
</reference>
<evidence type="ECO:0000256" key="7">
    <source>
        <dbReference type="ARBA" id="ARBA00023141"/>
    </source>
</evidence>
<dbReference type="Gene3D" id="3.20.20.70">
    <property type="entry name" value="Aldolase class I"/>
    <property type="match status" value="1"/>
</dbReference>
<evidence type="ECO:0000256" key="10">
    <source>
        <dbReference type="SAM" id="MobiDB-lite"/>
    </source>
</evidence>
<dbReference type="NCBIfam" id="NF001377">
    <property type="entry name" value="PRK00278.2-4"/>
    <property type="match status" value="1"/>
</dbReference>
<dbReference type="Proteomes" id="UP000003136">
    <property type="component" value="Unassembled WGS sequence"/>
</dbReference>
<dbReference type="PROSITE" id="PS00614">
    <property type="entry name" value="IGPS"/>
    <property type="match status" value="1"/>
</dbReference>
<dbReference type="SUPFAM" id="SSF51366">
    <property type="entry name" value="Ribulose-phoshate binding barrel"/>
    <property type="match status" value="1"/>
</dbReference>
<name>B7APJ6_9FIRM</name>
<evidence type="ECO:0000313" key="13">
    <source>
        <dbReference type="Proteomes" id="UP000003136"/>
    </source>
</evidence>
<dbReference type="InterPro" id="IPR013785">
    <property type="entry name" value="Aldolase_TIM"/>
</dbReference>
<comment type="catalytic activity">
    <reaction evidence="1 9">
        <text>1-(2-carboxyphenylamino)-1-deoxy-D-ribulose 5-phosphate + H(+) = (1S,2R)-1-C-(indol-3-yl)glycerol 3-phosphate + CO2 + H2O</text>
        <dbReference type="Rhea" id="RHEA:23476"/>
        <dbReference type="ChEBI" id="CHEBI:15377"/>
        <dbReference type="ChEBI" id="CHEBI:15378"/>
        <dbReference type="ChEBI" id="CHEBI:16526"/>
        <dbReference type="ChEBI" id="CHEBI:58613"/>
        <dbReference type="ChEBI" id="CHEBI:58866"/>
        <dbReference type="EC" id="4.1.1.48"/>
    </reaction>
</comment>
<dbReference type="EMBL" id="ABVQ01000034">
    <property type="protein sequence ID" value="EEC58470.1"/>
    <property type="molecule type" value="Genomic_DNA"/>
</dbReference>
<protein>
    <recommendedName>
        <fullName evidence="9">Indole-3-glycerol phosphate synthase</fullName>
        <shortName evidence="9">IGPS</shortName>
        <ecNumber evidence="9">4.1.1.48</ecNumber>
    </recommendedName>
</protein>
<keyword evidence="8 9" id="KW-0456">Lyase</keyword>
<dbReference type="CDD" id="cd00331">
    <property type="entry name" value="IGPS"/>
    <property type="match status" value="1"/>
</dbReference>
<evidence type="ECO:0000313" key="12">
    <source>
        <dbReference type="EMBL" id="EEC58470.1"/>
    </source>
</evidence>
<comment type="similarity">
    <text evidence="3 9">Belongs to the TrpC family.</text>
</comment>
<evidence type="ECO:0000256" key="6">
    <source>
        <dbReference type="ARBA" id="ARBA00022822"/>
    </source>
</evidence>
<organism evidence="12 13">
    <name type="scientific">[Bacteroides] pectinophilus ATCC 43243</name>
    <dbReference type="NCBI Taxonomy" id="483218"/>
    <lineage>
        <taxon>Bacteria</taxon>
        <taxon>Bacillati</taxon>
        <taxon>Bacillota</taxon>
        <taxon>Clostridia</taxon>
        <taxon>Eubacteriales</taxon>
    </lineage>
</organism>
<dbReference type="PANTHER" id="PTHR22854:SF2">
    <property type="entry name" value="INDOLE-3-GLYCEROL-PHOSPHATE SYNTHASE"/>
    <property type="match status" value="1"/>
</dbReference>
<keyword evidence="5 9" id="KW-0210">Decarboxylase</keyword>
<sequence length="265" mass="29284">MFLEDIISRRREQLAREKSVTSPERMRELALTSPQPSAQTSHVFRNALLKDGLSVIAEVKKASPSKGLIQPDFNPAAIAKAYEAAGASAISCLTEEHYFQGSSEYLADIRKNVSIPLLRKDFIIDDYQIYEARVLGADAILLIAAVLNDNELEAYYRLAGELRLDVLAEAHDEKEVKRLVNIGFDIIGINNRNLKTFEVSLENTKRLSSFIPETTVMVCESGIKNNADMHYAKASGADAVLVGETLMRSGLAGIPECMHSLRQSV</sequence>
<gene>
    <name evidence="9" type="primary">trpC</name>
    <name evidence="12" type="ORF">BACPEC_00602</name>
</gene>
<evidence type="ECO:0000259" key="11">
    <source>
        <dbReference type="Pfam" id="PF00218"/>
    </source>
</evidence>